<organism evidence="1 2">
    <name type="scientific">Bacteroides uniformis (strain ATCC 8492 / DSM 6597 / CCUG 4942 / CIP 103695 / JCM 5828 / KCTC 5204 / NCTC 13054 / VPI 0061)</name>
    <dbReference type="NCBI Taxonomy" id="411479"/>
    <lineage>
        <taxon>Bacteria</taxon>
        <taxon>Pseudomonadati</taxon>
        <taxon>Bacteroidota</taxon>
        <taxon>Bacteroidia</taxon>
        <taxon>Bacteroidales</taxon>
        <taxon>Bacteroidaceae</taxon>
        <taxon>Bacteroides</taxon>
    </lineage>
</organism>
<comment type="caution">
    <text evidence="1">The sequence shown here is derived from an EMBL/GenBank/DDBJ whole genome shotgun (WGS) entry which is preliminary data.</text>
</comment>
<reference evidence="1" key="2">
    <citation type="submission" date="2013-11" db="EMBL/GenBank/DDBJ databases">
        <title>Draft genome sequence of Bacteroides uniformis (ATCC 8492).</title>
        <authorList>
            <person name="Sudarsanam P."/>
            <person name="Ley R."/>
            <person name="Guruge J."/>
            <person name="Turnbaugh P.J."/>
            <person name="Mahowald M."/>
            <person name="Liep D."/>
            <person name="Gordon J."/>
        </authorList>
    </citation>
    <scope>NUCLEOTIDE SEQUENCE</scope>
    <source>
        <strain evidence="1">ATCC 8492</strain>
    </source>
</reference>
<gene>
    <name evidence="1" type="ORF">BACUNI_00577</name>
</gene>
<dbReference type="AlphaFoldDB" id="A0ABC9NG65"/>
<keyword evidence="2" id="KW-1185">Reference proteome</keyword>
<sequence length="36" mass="4037">MVCTTVTDGLFESDGWSVLLQRTIRSIFFVITSSPE</sequence>
<name>A0ABC9NG65_BACUC</name>
<evidence type="ECO:0000313" key="1">
    <source>
        <dbReference type="EMBL" id="EDO55735.1"/>
    </source>
</evidence>
<reference evidence="1" key="1">
    <citation type="submission" date="2007-06" db="EMBL/GenBank/DDBJ databases">
        <authorList>
            <person name="Fulton L."/>
            <person name="Clifton S."/>
            <person name="Fulton B."/>
            <person name="Xu J."/>
            <person name="Minx P."/>
            <person name="Pepin K.H."/>
            <person name="Johnson M."/>
            <person name="Thiruvilangam P."/>
            <person name="Bhonagiri V."/>
            <person name="Nash W.E."/>
            <person name="Mardis E.R."/>
            <person name="Wilson R.K."/>
        </authorList>
    </citation>
    <scope>NUCLEOTIDE SEQUENCE [LARGE SCALE GENOMIC DNA]</scope>
    <source>
        <strain evidence="1">ATCC 8492</strain>
    </source>
</reference>
<accession>A0ABC9NG65</accession>
<evidence type="ECO:0000313" key="2">
    <source>
        <dbReference type="Proteomes" id="UP000004110"/>
    </source>
</evidence>
<dbReference type="Proteomes" id="UP000004110">
    <property type="component" value="Unassembled WGS sequence"/>
</dbReference>
<proteinExistence type="predicted"/>
<dbReference type="EMBL" id="AAYH02000035">
    <property type="protein sequence ID" value="EDO55735.1"/>
    <property type="molecule type" value="Genomic_DNA"/>
</dbReference>
<protein>
    <submittedName>
        <fullName evidence="1">Uncharacterized protein</fullName>
    </submittedName>
</protein>